<protein>
    <submittedName>
        <fullName evidence="2">Uncharacterized protein</fullName>
    </submittedName>
</protein>
<reference evidence="2" key="1">
    <citation type="submission" date="2025-08" db="UniProtKB">
        <authorList>
            <consortium name="Ensembl"/>
        </authorList>
    </citation>
    <scope>IDENTIFICATION</scope>
</reference>
<keyword evidence="3" id="KW-1185">Reference proteome</keyword>
<reference evidence="2" key="2">
    <citation type="submission" date="2025-09" db="UniProtKB">
        <authorList>
            <consortium name="Ensembl"/>
        </authorList>
    </citation>
    <scope>IDENTIFICATION</scope>
</reference>
<accession>A0A8C4R296</accession>
<dbReference type="Proteomes" id="UP000694388">
    <property type="component" value="Unplaced"/>
</dbReference>
<sequence length="68" mass="7425">MSSTNGENSQSDKRLIIKASHQKNKLHAQASCPEGITISLPNMYSFQRNNPKNTNPSKKRGGGEGKVI</sequence>
<dbReference type="Ensembl" id="ENSEBUT00000024415.1">
    <property type="protein sequence ID" value="ENSEBUP00000023839.1"/>
    <property type="gene ID" value="ENSEBUG00000014688.1"/>
</dbReference>
<dbReference type="AlphaFoldDB" id="A0A8C4R296"/>
<evidence type="ECO:0000313" key="3">
    <source>
        <dbReference type="Proteomes" id="UP000694388"/>
    </source>
</evidence>
<organism evidence="2 3">
    <name type="scientific">Eptatretus burgeri</name>
    <name type="common">Inshore hagfish</name>
    <dbReference type="NCBI Taxonomy" id="7764"/>
    <lineage>
        <taxon>Eukaryota</taxon>
        <taxon>Metazoa</taxon>
        <taxon>Chordata</taxon>
        <taxon>Craniata</taxon>
        <taxon>Vertebrata</taxon>
        <taxon>Cyclostomata</taxon>
        <taxon>Myxini</taxon>
        <taxon>Myxiniformes</taxon>
        <taxon>Myxinidae</taxon>
        <taxon>Eptatretinae</taxon>
        <taxon>Eptatretus</taxon>
    </lineage>
</organism>
<feature type="region of interest" description="Disordered" evidence="1">
    <location>
        <begin position="43"/>
        <end position="68"/>
    </location>
</feature>
<evidence type="ECO:0000256" key="1">
    <source>
        <dbReference type="SAM" id="MobiDB-lite"/>
    </source>
</evidence>
<evidence type="ECO:0000313" key="2">
    <source>
        <dbReference type="Ensembl" id="ENSEBUP00000023839.1"/>
    </source>
</evidence>
<feature type="compositionally biased region" description="Polar residues" evidence="1">
    <location>
        <begin position="43"/>
        <end position="56"/>
    </location>
</feature>
<name>A0A8C4R296_EPTBU</name>
<proteinExistence type="predicted"/>